<feature type="domain" description="Transposase IS204/IS1001/IS1096/IS1165 DDE" evidence="1">
    <location>
        <begin position="2"/>
        <end position="44"/>
    </location>
</feature>
<gene>
    <name evidence="2" type="ORF">RY67_2146</name>
</gene>
<reference evidence="2 3" key="1">
    <citation type="submission" date="2014-12" db="EMBL/GenBank/DDBJ databases">
        <title>Complete genome sequence of Bifidobacterium longum subsp. infantis BT1.</title>
        <authorList>
            <person name="Kim J.F."/>
            <person name="Kwak M.-J."/>
        </authorList>
    </citation>
    <scope>NUCLEOTIDE SEQUENCE [LARGE SCALE GENOMIC DNA]</scope>
    <source>
        <strain evidence="2 3">BT1</strain>
    </source>
</reference>
<dbReference type="InterPro" id="IPR002560">
    <property type="entry name" value="Transposase_DDE"/>
</dbReference>
<dbReference type="EMBL" id="CP010411">
    <property type="protein sequence ID" value="ALE10143.1"/>
    <property type="molecule type" value="Genomic_DNA"/>
</dbReference>
<accession>A0A0M4LVZ6</accession>
<evidence type="ECO:0000259" key="1">
    <source>
        <dbReference type="Pfam" id="PF01610"/>
    </source>
</evidence>
<evidence type="ECO:0000313" key="2">
    <source>
        <dbReference type="EMBL" id="ALE10143.1"/>
    </source>
</evidence>
<evidence type="ECO:0000313" key="3">
    <source>
        <dbReference type="Proteomes" id="UP000067206"/>
    </source>
</evidence>
<protein>
    <submittedName>
        <fullName evidence="2">Transposase</fullName>
    </submittedName>
</protein>
<dbReference type="RefSeq" id="WP_129558993.1">
    <property type="nucleotide sequence ID" value="NZ_CP010411.1"/>
</dbReference>
<dbReference type="Proteomes" id="UP000067206">
    <property type="component" value="Chromosome"/>
</dbReference>
<sequence>MGDVLAFFDWEHSANGPTEAINGRLETLRGIALGFRNPDNYITRSLLHAGSFRHTIQTHL</sequence>
<name>A0A0M4LVZ6_BIFLI</name>
<dbReference type="AlphaFoldDB" id="A0A0M4LVZ6"/>
<organism evidence="2 3">
    <name type="scientific">Bifidobacterium longum subsp. infantis</name>
    <dbReference type="NCBI Taxonomy" id="1682"/>
    <lineage>
        <taxon>Bacteria</taxon>
        <taxon>Bacillati</taxon>
        <taxon>Actinomycetota</taxon>
        <taxon>Actinomycetes</taxon>
        <taxon>Bifidobacteriales</taxon>
        <taxon>Bifidobacteriaceae</taxon>
        <taxon>Bifidobacterium</taxon>
    </lineage>
</organism>
<proteinExistence type="predicted"/>
<dbReference type="Pfam" id="PF01610">
    <property type="entry name" value="DDE_Tnp_ISL3"/>
    <property type="match status" value="1"/>
</dbReference>